<feature type="transmembrane region" description="Helical" evidence="13">
    <location>
        <begin position="164"/>
        <end position="187"/>
    </location>
</feature>
<keyword evidence="10" id="KW-0408">Iron</keyword>
<keyword evidence="3" id="KW-0813">Transport</keyword>
<dbReference type="PIRSF" id="PIRSF000267">
    <property type="entry name" value="Cyt_oxidse_sub2"/>
    <property type="match status" value="1"/>
</dbReference>
<dbReference type="GO" id="GO:0005886">
    <property type="term" value="C:plasma membrane"/>
    <property type="evidence" value="ECO:0007669"/>
    <property type="project" value="UniProtKB-SubCell"/>
</dbReference>
<keyword evidence="4" id="KW-1003">Cell membrane</keyword>
<keyword evidence="9 13" id="KW-1133">Transmembrane helix</keyword>
<dbReference type="Proteomes" id="UP000216533">
    <property type="component" value="Unassembled WGS sequence"/>
</dbReference>
<evidence type="ECO:0000256" key="2">
    <source>
        <dbReference type="ARBA" id="ARBA00007543"/>
    </source>
</evidence>
<evidence type="ECO:0000256" key="6">
    <source>
        <dbReference type="ARBA" id="ARBA00022692"/>
    </source>
</evidence>
<dbReference type="Pfam" id="PF02322">
    <property type="entry name" value="Cyt_bd_oxida_II"/>
    <property type="match status" value="1"/>
</dbReference>
<evidence type="ECO:0000256" key="12">
    <source>
        <dbReference type="SAM" id="MobiDB-lite"/>
    </source>
</evidence>
<comment type="subcellular location">
    <subcellularLocation>
        <location evidence="1">Cell membrane</location>
        <topology evidence="1">Multi-pass membrane protein</topology>
    </subcellularLocation>
</comment>
<evidence type="ECO:0000256" key="5">
    <source>
        <dbReference type="ARBA" id="ARBA00022617"/>
    </source>
</evidence>
<organism evidence="14 15">
    <name type="scientific">Parenemella sanctibonifatiensis</name>
    <dbReference type="NCBI Taxonomy" id="2016505"/>
    <lineage>
        <taxon>Bacteria</taxon>
        <taxon>Bacillati</taxon>
        <taxon>Actinomycetota</taxon>
        <taxon>Actinomycetes</taxon>
        <taxon>Propionibacteriales</taxon>
        <taxon>Propionibacteriaceae</taxon>
        <taxon>Parenemella</taxon>
    </lineage>
</organism>
<dbReference type="PANTHER" id="PTHR43141">
    <property type="entry name" value="CYTOCHROME BD2 SUBUNIT II"/>
    <property type="match status" value="1"/>
</dbReference>
<dbReference type="AlphaFoldDB" id="A0A255EIY9"/>
<feature type="transmembrane region" description="Helical" evidence="13">
    <location>
        <begin position="199"/>
        <end position="221"/>
    </location>
</feature>
<evidence type="ECO:0000256" key="10">
    <source>
        <dbReference type="ARBA" id="ARBA00023004"/>
    </source>
</evidence>
<dbReference type="GO" id="GO:0019646">
    <property type="term" value="P:aerobic electron transport chain"/>
    <property type="evidence" value="ECO:0007669"/>
    <property type="project" value="TreeGrafter"/>
</dbReference>
<dbReference type="GO" id="GO:0046872">
    <property type="term" value="F:metal ion binding"/>
    <property type="evidence" value="ECO:0007669"/>
    <property type="project" value="UniProtKB-KW"/>
</dbReference>
<evidence type="ECO:0000256" key="4">
    <source>
        <dbReference type="ARBA" id="ARBA00022475"/>
    </source>
</evidence>
<dbReference type="NCBIfam" id="TIGR00203">
    <property type="entry name" value="cydB"/>
    <property type="match status" value="1"/>
</dbReference>
<protein>
    <submittedName>
        <fullName evidence="14">Cytochrome d ubiquinol oxidase subunit II</fullName>
    </submittedName>
</protein>
<dbReference type="InterPro" id="IPR003317">
    <property type="entry name" value="Cyt-d_oxidase_su2"/>
</dbReference>
<dbReference type="GO" id="GO:0016682">
    <property type="term" value="F:oxidoreductase activity, acting on diphenols and related substances as donors, oxygen as acceptor"/>
    <property type="evidence" value="ECO:0007669"/>
    <property type="project" value="TreeGrafter"/>
</dbReference>
<feature type="transmembrane region" description="Helical" evidence="13">
    <location>
        <begin position="87"/>
        <end position="107"/>
    </location>
</feature>
<accession>A0A255EIY9</accession>
<evidence type="ECO:0000256" key="13">
    <source>
        <dbReference type="SAM" id="Phobius"/>
    </source>
</evidence>
<reference evidence="14 15" key="1">
    <citation type="submission" date="2017-07" db="EMBL/GenBank/DDBJ databases">
        <title>Draft whole genome sequences of clinical Proprionibacteriaceae strains.</title>
        <authorList>
            <person name="Bernier A.-M."/>
            <person name="Bernard K."/>
            <person name="Domingo M.-C."/>
        </authorList>
    </citation>
    <scope>NUCLEOTIDE SEQUENCE [LARGE SCALE GENOMIC DNA]</scope>
    <source>
        <strain evidence="14 15">NML 160184</strain>
    </source>
</reference>
<evidence type="ECO:0000256" key="7">
    <source>
        <dbReference type="ARBA" id="ARBA00022723"/>
    </source>
</evidence>
<evidence type="ECO:0000256" key="3">
    <source>
        <dbReference type="ARBA" id="ARBA00022448"/>
    </source>
</evidence>
<keyword evidence="5" id="KW-0349">Heme</keyword>
<evidence type="ECO:0000256" key="11">
    <source>
        <dbReference type="ARBA" id="ARBA00023136"/>
    </source>
</evidence>
<keyword evidence="8" id="KW-0249">Electron transport</keyword>
<comment type="similarity">
    <text evidence="2">Belongs to the cytochrome ubiquinol oxidase subunit 2 family.</text>
</comment>
<evidence type="ECO:0000313" key="15">
    <source>
        <dbReference type="Proteomes" id="UP000216533"/>
    </source>
</evidence>
<evidence type="ECO:0000313" key="14">
    <source>
        <dbReference type="EMBL" id="OYN91499.1"/>
    </source>
</evidence>
<keyword evidence="7" id="KW-0479">Metal-binding</keyword>
<gene>
    <name evidence="14" type="primary">cydB</name>
    <name evidence="14" type="ORF">CGZ92_00160</name>
</gene>
<name>A0A255EIY9_9ACTN</name>
<feature type="compositionally biased region" description="Basic and acidic residues" evidence="12">
    <location>
        <begin position="371"/>
        <end position="383"/>
    </location>
</feature>
<dbReference type="EMBL" id="NMVI01000002">
    <property type="protein sequence ID" value="OYN91499.1"/>
    <property type="molecule type" value="Genomic_DNA"/>
</dbReference>
<feature type="transmembrane region" description="Helical" evidence="13">
    <location>
        <begin position="254"/>
        <end position="275"/>
    </location>
</feature>
<feature type="transmembrane region" description="Helical" evidence="13">
    <location>
        <begin position="119"/>
        <end position="144"/>
    </location>
</feature>
<dbReference type="PANTHER" id="PTHR43141:SF5">
    <property type="entry name" value="CYTOCHROME BD-I UBIQUINOL OXIDASE SUBUNIT 2"/>
    <property type="match status" value="1"/>
</dbReference>
<feature type="transmembrane region" description="Helical" evidence="13">
    <location>
        <begin position="300"/>
        <end position="322"/>
    </location>
</feature>
<evidence type="ECO:0000256" key="8">
    <source>
        <dbReference type="ARBA" id="ARBA00022982"/>
    </source>
</evidence>
<dbReference type="GO" id="GO:0070069">
    <property type="term" value="C:cytochrome complex"/>
    <property type="evidence" value="ECO:0007669"/>
    <property type="project" value="TreeGrafter"/>
</dbReference>
<comment type="caution">
    <text evidence="14">The sequence shown here is derived from an EMBL/GenBank/DDBJ whole genome shotgun (WGS) entry which is preliminary data.</text>
</comment>
<proteinExistence type="inferred from homology"/>
<sequence>MIMDPSLLPTIWFILIAVLWLGYFVLEGFDYGVAMLLPILGKTDKKRRVMINTIGPLWDGNEVWLLTAGGATFAAFPGWYATLFSGLYLPLLLVLVGLILRGVAFEYRAKRDDARWRAMFDWFAIVGSFVPSLVWGVGFANFVVGLPVNADHIFIGSFWSLFGPFQLLGGVMAVALFLTHGAIFIALKTRGEIHEEAKAFAWKSGIVTVLLVAALVIWQNLQWGTGVAGWVLAAVAIVAIAAATALARAGREGWAFAGTALATLAIWVGFFVTMYPDLGFDNSLNQGSPLDLWSAASTEYTLTIMTWAAVVFVPIVLCYQAWSYWVFRKRLSVENLPDDTAQAEAEPEPQRVAAGAAPVDGHGNDTPADDSTGRREQGTDGEA</sequence>
<dbReference type="GO" id="GO:0009055">
    <property type="term" value="F:electron transfer activity"/>
    <property type="evidence" value="ECO:0007669"/>
    <property type="project" value="TreeGrafter"/>
</dbReference>
<feature type="region of interest" description="Disordered" evidence="12">
    <location>
        <begin position="338"/>
        <end position="383"/>
    </location>
</feature>
<evidence type="ECO:0000256" key="1">
    <source>
        <dbReference type="ARBA" id="ARBA00004651"/>
    </source>
</evidence>
<keyword evidence="11 13" id="KW-0472">Membrane</keyword>
<feature type="transmembrane region" description="Helical" evidence="13">
    <location>
        <begin position="227"/>
        <end position="247"/>
    </location>
</feature>
<evidence type="ECO:0000256" key="9">
    <source>
        <dbReference type="ARBA" id="ARBA00022989"/>
    </source>
</evidence>
<feature type="transmembrane region" description="Helical" evidence="13">
    <location>
        <begin position="12"/>
        <end position="41"/>
    </location>
</feature>
<keyword evidence="6 13" id="KW-0812">Transmembrane</keyword>